<protein>
    <submittedName>
        <fullName evidence="1">Uncharacterized protein</fullName>
    </submittedName>
</protein>
<organism evidence="1 2">
    <name type="scientific">Symbiodinium natans</name>
    <dbReference type="NCBI Taxonomy" id="878477"/>
    <lineage>
        <taxon>Eukaryota</taxon>
        <taxon>Sar</taxon>
        <taxon>Alveolata</taxon>
        <taxon>Dinophyceae</taxon>
        <taxon>Suessiales</taxon>
        <taxon>Symbiodiniaceae</taxon>
        <taxon>Symbiodinium</taxon>
    </lineage>
</organism>
<keyword evidence="2" id="KW-1185">Reference proteome</keyword>
<dbReference type="EMBL" id="CAJNDS010002251">
    <property type="protein sequence ID" value="CAE7392820.1"/>
    <property type="molecule type" value="Genomic_DNA"/>
</dbReference>
<proteinExistence type="predicted"/>
<reference evidence="1" key="1">
    <citation type="submission" date="2021-02" db="EMBL/GenBank/DDBJ databases">
        <authorList>
            <person name="Dougan E. K."/>
            <person name="Rhodes N."/>
            <person name="Thang M."/>
            <person name="Chan C."/>
        </authorList>
    </citation>
    <scope>NUCLEOTIDE SEQUENCE</scope>
</reference>
<dbReference type="Proteomes" id="UP000604046">
    <property type="component" value="Unassembled WGS sequence"/>
</dbReference>
<evidence type="ECO:0000313" key="1">
    <source>
        <dbReference type="EMBL" id="CAE7392820.1"/>
    </source>
</evidence>
<evidence type="ECO:0000313" key="2">
    <source>
        <dbReference type="Proteomes" id="UP000604046"/>
    </source>
</evidence>
<comment type="caution">
    <text evidence="1">The sequence shown here is derived from an EMBL/GenBank/DDBJ whole genome shotgun (WGS) entry which is preliminary data.</text>
</comment>
<dbReference type="AlphaFoldDB" id="A0A812QL59"/>
<name>A0A812QL59_9DINO</name>
<gene>
    <name evidence="1" type="ORF">SNAT2548_LOCUS21408</name>
</gene>
<accession>A0A812QL59</accession>
<sequence length="187" mass="20761">MQHAIECSLKAFLCRRSSSGVYVRETPQMEESTTVFAPVVSQEACEQFLLNSTAFVAYSFYEDGRTCELLSDISEMVSSSFFQSGAAVKEFPWLCNLHCQDEPRWTNGIILVSRYHTGGCQCCINDWDVLPRTGQQHYLCSSEACQVCDGTGTSSAVRAAKLGIVWSWRLSLPWLALATASVLADLF</sequence>